<evidence type="ECO:0000256" key="1">
    <source>
        <dbReference type="SAM" id="MobiDB-lite"/>
    </source>
</evidence>
<feature type="region of interest" description="Disordered" evidence="1">
    <location>
        <begin position="1"/>
        <end position="24"/>
    </location>
</feature>
<dbReference type="InterPro" id="IPR036937">
    <property type="entry name" value="Adhesion_dom_fimbrial_sf"/>
</dbReference>
<dbReference type="InterPro" id="IPR008966">
    <property type="entry name" value="Adhesion_dom_sf"/>
</dbReference>
<dbReference type="GO" id="GO:0009289">
    <property type="term" value="C:pilus"/>
    <property type="evidence" value="ECO:0007669"/>
    <property type="project" value="InterPro"/>
</dbReference>
<dbReference type="Gene3D" id="2.60.40.1090">
    <property type="entry name" value="Fimbrial-type adhesion domain"/>
    <property type="match status" value="1"/>
</dbReference>
<dbReference type="EMBL" id="AAKZQX010000045">
    <property type="protein sequence ID" value="ECX6035214.1"/>
    <property type="molecule type" value="Genomic_DNA"/>
</dbReference>
<dbReference type="GO" id="GO:0007155">
    <property type="term" value="P:cell adhesion"/>
    <property type="evidence" value="ECO:0007669"/>
    <property type="project" value="InterPro"/>
</dbReference>
<dbReference type="AlphaFoldDB" id="A0A619AIY9"/>
<proteinExistence type="predicted"/>
<evidence type="ECO:0000313" key="2">
    <source>
        <dbReference type="EMBL" id="ECX6035214.1"/>
    </source>
</evidence>
<dbReference type="SUPFAM" id="SSF49401">
    <property type="entry name" value="Bacterial adhesins"/>
    <property type="match status" value="1"/>
</dbReference>
<accession>A0A619AIY9</accession>
<organism evidence="2">
    <name type="scientific">Salmonella enterica subsp. enterica serovar Panama</name>
    <dbReference type="NCBI Taxonomy" id="29472"/>
    <lineage>
        <taxon>Bacteria</taxon>
        <taxon>Pseudomonadati</taxon>
        <taxon>Pseudomonadota</taxon>
        <taxon>Gammaproteobacteria</taxon>
        <taxon>Enterobacterales</taxon>
        <taxon>Enterobacteriaceae</taxon>
        <taxon>Salmonella</taxon>
    </lineage>
</organism>
<comment type="caution">
    <text evidence="2">The sequence shown here is derived from an EMBL/GenBank/DDBJ whole genome shotgun (WGS) entry which is preliminary data.</text>
</comment>
<protein>
    <submittedName>
        <fullName evidence="2">Type 1 fimbrial protein</fullName>
    </submittedName>
</protein>
<feature type="compositionally biased region" description="Basic and acidic residues" evidence="1">
    <location>
        <begin position="1"/>
        <end position="14"/>
    </location>
</feature>
<reference evidence="2" key="1">
    <citation type="submission" date="2018-07" db="EMBL/GenBank/DDBJ databases">
        <authorList>
            <consortium name="PulseNet: The National Subtyping Network for Foodborne Disease Surveillance"/>
            <person name="Tarr C.L."/>
            <person name="Trees E."/>
            <person name="Katz L.S."/>
            <person name="Carleton-Romer H.A."/>
            <person name="Stroika S."/>
            <person name="Kucerova Z."/>
            <person name="Roache K.F."/>
            <person name="Sabol A.L."/>
            <person name="Besser J."/>
            <person name="Gerner-Smidt P."/>
        </authorList>
    </citation>
    <scope>NUCLEOTIDE SEQUENCE</scope>
    <source>
        <strain evidence="2">PNUSAS001246</strain>
    </source>
</reference>
<name>A0A619AIY9_SALET</name>
<sequence>MMNRTEQRMKHAEKAGNNSTGKVSAARSRYPSRLSAISGLALLLSCGVCGSASALTFTFDYTYTIVANTCELTSTGADVNKGLDVNGADNPSVDFDVNWGTVTKSQLTNSGQYSKKTFGLVMDCGGDIYQPTLTVRPTNGDTASTPGIVYVTDTPGSIAGFAVRASDASDATETNVTQDALNQPGNQHALSETGHNKKILLEAWPVILPGRDVQNLKSGTDIKGAVTINVSYN</sequence>
<gene>
    <name evidence="2" type="ORF">ATT75_21010</name>
</gene>